<dbReference type="EMBL" id="SKBU01000015">
    <property type="protein sequence ID" value="TCJ16782.1"/>
    <property type="molecule type" value="Genomic_DNA"/>
</dbReference>
<feature type="transmembrane region" description="Helical" evidence="2">
    <location>
        <begin position="195"/>
        <end position="217"/>
    </location>
</feature>
<feature type="transmembrane region" description="Helical" evidence="2">
    <location>
        <begin position="229"/>
        <end position="250"/>
    </location>
</feature>
<feature type="domain" description="EamA" evidence="3">
    <location>
        <begin position="165"/>
        <end position="300"/>
    </location>
</feature>
<protein>
    <submittedName>
        <fullName evidence="4">EamA/RhaT family transporter</fullName>
    </submittedName>
</protein>
<dbReference type="Gene3D" id="1.10.3730.20">
    <property type="match status" value="1"/>
</dbReference>
<comment type="similarity">
    <text evidence="1">Belongs to the EamA transporter family.</text>
</comment>
<sequence>MAQGGAAPGAVCPGGCGDSLVRDKVALPAVGAGVLAVSAAAVFIRLADAPALAIAFWRNALGVAILLPFLLYRRERLPRGRDLRVCIASGVALGAHFGFWISSLDYTSVAASVVLVSTQPVFVALLAYLFLGERTSRTTLAGIVIALAGTAVIAGDTSFGEAAPFGNLLALLGAVAVAVYVLIGRALRTGGMGILPYAVVVYAAAALSLLPVVLLSGAPLWGYSGETWFWIWAIAFGPQILGHTVFNWALRYVEASIVSGTILAEPIGSTLLAWLILGEVPGLRTLAGGTVVLAGLAVLLSGRRVSAKPPG</sequence>
<dbReference type="Pfam" id="PF00892">
    <property type="entry name" value="EamA"/>
    <property type="match status" value="2"/>
</dbReference>
<name>A0A4V2NWC0_9ACTN</name>
<dbReference type="PANTHER" id="PTHR22911">
    <property type="entry name" value="ACYL-MALONYL CONDENSING ENZYME-RELATED"/>
    <property type="match status" value="1"/>
</dbReference>
<feature type="transmembrane region" description="Helical" evidence="2">
    <location>
        <begin position="109"/>
        <end position="131"/>
    </location>
</feature>
<dbReference type="InterPro" id="IPR037185">
    <property type="entry name" value="EmrE-like"/>
</dbReference>
<feature type="transmembrane region" description="Helical" evidence="2">
    <location>
        <begin position="50"/>
        <end position="71"/>
    </location>
</feature>
<feature type="transmembrane region" description="Helical" evidence="2">
    <location>
        <begin position="138"/>
        <end position="159"/>
    </location>
</feature>
<gene>
    <name evidence="4" type="ORF">E0L93_08655</name>
</gene>
<feature type="transmembrane region" description="Helical" evidence="2">
    <location>
        <begin position="283"/>
        <end position="302"/>
    </location>
</feature>
<proteinExistence type="inferred from homology"/>
<accession>A0A4V2NWC0</accession>
<feature type="domain" description="EamA" evidence="3">
    <location>
        <begin position="33"/>
        <end position="153"/>
    </location>
</feature>
<keyword evidence="2" id="KW-1133">Transmembrane helix</keyword>
<dbReference type="PANTHER" id="PTHR22911:SF76">
    <property type="entry name" value="EAMA DOMAIN-CONTAINING PROTEIN"/>
    <property type="match status" value="1"/>
</dbReference>
<dbReference type="AlphaFoldDB" id="A0A4V2NWC0"/>
<evidence type="ECO:0000313" key="5">
    <source>
        <dbReference type="Proteomes" id="UP000295244"/>
    </source>
</evidence>
<dbReference type="Proteomes" id="UP000295244">
    <property type="component" value="Unassembled WGS sequence"/>
</dbReference>
<feature type="transmembrane region" description="Helical" evidence="2">
    <location>
        <begin position="25"/>
        <end position="44"/>
    </location>
</feature>
<reference evidence="4 5" key="1">
    <citation type="submission" date="2019-03" db="EMBL/GenBank/DDBJ databases">
        <title>Whole genome sequence of a novel Rubrobacter taiwanensis strain, isolated from Yellowstone National Park.</title>
        <authorList>
            <person name="Freed S."/>
            <person name="Ramaley R.F."/>
            <person name="Kyndt J.A."/>
        </authorList>
    </citation>
    <scope>NUCLEOTIDE SEQUENCE [LARGE SCALE GENOMIC DNA]</scope>
    <source>
        <strain evidence="4 5">Yellowstone</strain>
    </source>
</reference>
<keyword evidence="2" id="KW-0812">Transmembrane</keyword>
<evidence type="ECO:0000259" key="3">
    <source>
        <dbReference type="Pfam" id="PF00892"/>
    </source>
</evidence>
<organism evidence="4 5">
    <name type="scientific">Rubrobacter taiwanensis</name>
    <dbReference type="NCBI Taxonomy" id="185139"/>
    <lineage>
        <taxon>Bacteria</taxon>
        <taxon>Bacillati</taxon>
        <taxon>Actinomycetota</taxon>
        <taxon>Rubrobacteria</taxon>
        <taxon>Rubrobacterales</taxon>
        <taxon>Rubrobacteraceae</taxon>
        <taxon>Rubrobacter</taxon>
    </lineage>
</organism>
<dbReference type="InterPro" id="IPR000620">
    <property type="entry name" value="EamA_dom"/>
</dbReference>
<dbReference type="OrthoDB" id="5242788at2"/>
<evidence type="ECO:0000256" key="2">
    <source>
        <dbReference type="SAM" id="Phobius"/>
    </source>
</evidence>
<keyword evidence="2" id="KW-0472">Membrane</keyword>
<evidence type="ECO:0000313" key="4">
    <source>
        <dbReference type="EMBL" id="TCJ16782.1"/>
    </source>
</evidence>
<evidence type="ECO:0000256" key="1">
    <source>
        <dbReference type="ARBA" id="ARBA00007362"/>
    </source>
</evidence>
<comment type="caution">
    <text evidence="4">The sequence shown here is derived from an EMBL/GenBank/DDBJ whole genome shotgun (WGS) entry which is preliminary data.</text>
</comment>
<feature type="transmembrane region" description="Helical" evidence="2">
    <location>
        <begin position="257"/>
        <end position="277"/>
    </location>
</feature>
<feature type="transmembrane region" description="Helical" evidence="2">
    <location>
        <begin position="83"/>
        <end position="103"/>
    </location>
</feature>
<keyword evidence="5" id="KW-1185">Reference proteome</keyword>
<feature type="transmembrane region" description="Helical" evidence="2">
    <location>
        <begin position="165"/>
        <end position="183"/>
    </location>
</feature>
<dbReference type="SUPFAM" id="SSF103481">
    <property type="entry name" value="Multidrug resistance efflux transporter EmrE"/>
    <property type="match status" value="2"/>
</dbReference>
<dbReference type="GO" id="GO:0016020">
    <property type="term" value="C:membrane"/>
    <property type="evidence" value="ECO:0007669"/>
    <property type="project" value="InterPro"/>
</dbReference>